<dbReference type="InterPro" id="IPR047796">
    <property type="entry name" value="SdpR-like_repress"/>
</dbReference>
<gene>
    <name evidence="5" type="ORF">PY091_07995</name>
</gene>
<evidence type="ECO:0000313" key="5">
    <source>
        <dbReference type="EMBL" id="MDF0707154.1"/>
    </source>
</evidence>
<evidence type="ECO:0000313" key="6">
    <source>
        <dbReference type="Proteomes" id="UP001217083"/>
    </source>
</evidence>
<dbReference type="Gene3D" id="1.10.10.10">
    <property type="entry name" value="Winged helix-like DNA-binding domain superfamily/Winged helix DNA-binding domain"/>
    <property type="match status" value="1"/>
</dbReference>
<dbReference type="SMART" id="SM00418">
    <property type="entry name" value="HTH_ARSR"/>
    <property type="match status" value="1"/>
</dbReference>
<feature type="domain" description="HTH arsR-type" evidence="4">
    <location>
        <begin position="1"/>
        <end position="84"/>
    </location>
</feature>
<dbReference type="PANTHER" id="PTHR33154:SF33">
    <property type="entry name" value="TRANSCRIPTIONAL REPRESSOR SDPR"/>
    <property type="match status" value="1"/>
</dbReference>
<keyword evidence="3" id="KW-0804">Transcription</keyword>
<dbReference type="RefSeq" id="WP_127018811.1">
    <property type="nucleotide sequence ID" value="NZ_JARFVA010000002.1"/>
</dbReference>
<evidence type="ECO:0000259" key="4">
    <source>
        <dbReference type="PROSITE" id="PS50987"/>
    </source>
</evidence>
<protein>
    <submittedName>
        <fullName evidence="5">Autorepressor SdpR family transcription factor</fullName>
    </submittedName>
</protein>
<dbReference type="Proteomes" id="UP001217083">
    <property type="component" value="Unassembled WGS sequence"/>
</dbReference>
<dbReference type="CDD" id="cd00090">
    <property type="entry name" value="HTH_ARSR"/>
    <property type="match status" value="1"/>
</dbReference>
<reference evidence="5 6" key="1">
    <citation type="submission" date="2023-03" db="EMBL/GenBank/DDBJ databases">
        <title>Muricauda XX sp. nov. and Muricauda XXX sp. nov., two novel species isolated from Okinawa Trough.</title>
        <authorList>
            <person name="Cao W."/>
            <person name="Deng X."/>
        </authorList>
    </citation>
    <scope>NUCLEOTIDE SEQUENCE [LARGE SCALE GENOMIC DNA]</scope>
    <source>
        <strain evidence="5 6">81s02</strain>
    </source>
</reference>
<evidence type="ECO:0000256" key="1">
    <source>
        <dbReference type="ARBA" id="ARBA00023015"/>
    </source>
</evidence>
<dbReference type="InterPro" id="IPR036388">
    <property type="entry name" value="WH-like_DNA-bd_sf"/>
</dbReference>
<dbReference type="EMBL" id="JARFVA010000002">
    <property type="protein sequence ID" value="MDF0707154.1"/>
    <property type="molecule type" value="Genomic_DNA"/>
</dbReference>
<sequence length="84" mass="9757">MNSLFKALNDETRRQIVELLKEKDMNAGEIAERFNISKPSISHHLDILRQADLVTSEKKGQFVEYSLNTTILEDLLNWILTLKK</sequence>
<dbReference type="InterPro" id="IPR051081">
    <property type="entry name" value="HTH_MetalResp_TranReg"/>
</dbReference>
<dbReference type="NCBIfam" id="NF033789">
    <property type="entry name" value="repress_SdpR"/>
    <property type="match status" value="1"/>
</dbReference>
<evidence type="ECO:0000256" key="2">
    <source>
        <dbReference type="ARBA" id="ARBA00023125"/>
    </source>
</evidence>
<keyword evidence="1" id="KW-0805">Transcription regulation</keyword>
<accession>A0ABT5XMM7</accession>
<comment type="caution">
    <text evidence="5">The sequence shown here is derived from an EMBL/GenBank/DDBJ whole genome shotgun (WGS) entry which is preliminary data.</text>
</comment>
<dbReference type="InterPro" id="IPR001845">
    <property type="entry name" value="HTH_ArsR_DNA-bd_dom"/>
</dbReference>
<dbReference type="NCBIfam" id="NF033788">
    <property type="entry name" value="HTH_metalloreg"/>
    <property type="match status" value="1"/>
</dbReference>
<dbReference type="SUPFAM" id="SSF46785">
    <property type="entry name" value="Winged helix' DNA-binding domain"/>
    <property type="match status" value="1"/>
</dbReference>
<dbReference type="Pfam" id="PF01022">
    <property type="entry name" value="HTH_5"/>
    <property type="match status" value="1"/>
</dbReference>
<proteinExistence type="predicted"/>
<keyword evidence="2" id="KW-0238">DNA-binding</keyword>
<evidence type="ECO:0000256" key="3">
    <source>
        <dbReference type="ARBA" id="ARBA00023163"/>
    </source>
</evidence>
<dbReference type="PROSITE" id="PS50987">
    <property type="entry name" value="HTH_ARSR_2"/>
    <property type="match status" value="1"/>
</dbReference>
<name>A0ABT5XMM7_9FLAO</name>
<organism evidence="5 6">
    <name type="scientific">Flagellimonas okinawensis</name>
    <dbReference type="NCBI Taxonomy" id="3031324"/>
    <lineage>
        <taxon>Bacteria</taxon>
        <taxon>Pseudomonadati</taxon>
        <taxon>Bacteroidota</taxon>
        <taxon>Flavobacteriia</taxon>
        <taxon>Flavobacteriales</taxon>
        <taxon>Flavobacteriaceae</taxon>
        <taxon>Flagellimonas</taxon>
    </lineage>
</organism>
<dbReference type="PANTHER" id="PTHR33154">
    <property type="entry name" value="TRANSCRIPTIONAL REGULATOR, ARSR FAMILY"/>
    <property type="match status" value="1"/>
</dbReference>
<dbReference type="InterPro" id="IPR011991">
    <property type="entry name" value="ArsR-like_HTH"/>
</dbReference>
<keyword evidence="6" id="KW-1185">Reference proteome</keyword>
<dbReference type="PRINTS" id="PR00778">
    <property type="entry name" value="HTHARSR"/>
</dbReference>
<dbReference type="InterPro" id="IPR036390">
    <property type="entry name" value="WH_DNA-bd_sf"/>
</dbReference>